<protein>
    <submittedName>
        <fullName evidence="9">RNA polymerase subunit sigma-70</fullName>
    </submittedName>
</protein>
<keyword evidence="3" id="KW-0805">Transcription regulation</keyword>
<feature type="region of interest" description="Disordered" evidence="6">
    <location>
        <begin position="72"/>
        <end position="92"/>
    </location>
</feature>
<dbReference type="GO" id="GO:0003677">
    <property type="term" value="F:DNA binding"/>
    <property type="evidence" value="ECO:0007669"/>
    <property type="project" value="InterPro"/>
</dbReference>
<keyword evidence="10" id="KW-1185">Reference proteome</keyword>
<evidence type="ECO:0000313" key="9">
    <source>
        <dbReference type="EMBL" id="OLF15995.1"/>
    </source>
</evidence>
<evidence type="ECO:0000256" key="1">
    <source>
        <dbReference type="ARBA" id="ARBA00010641"/>
    </source>
</evidence>
<dbReference type="InterPro" id="IPR014284">
    <property type="entry name" value="RNA_pol_sigma-70_dom"/>
</dbReference>
<dbReference type="RefSeq" id="WP_075127047.1">
    <property type="nucleotide sequence ID" value="NZ_MSIE01000034.1"/>
</dbReference>
<evidence type="ECO:0000256" key="3">
    <source>
        <dbReference type="ARBA" id="ARBA00023015"/>
    </source>
</evidence>
<dbReference type="InterPro" id="IPR013324">
    <property type="entry name" value="RNA_pol_sigma_r3/r4-like"/>
</dbReference>
<dbReference type="Pfam" id="PF04542">
    <property type="entry name" value="Sigma70_r2"/>
    <property type="match status" value="1"/>
</dbReference>
<dbReference type="AlphaFoldDB" id="A0A1Q8CNQ5"/>
<dbReference type="InterPro" id="IPR013249">
    <property type="entry name" value="RNA_pol_sigma70_r4_t2"/>
</dbReference>
<dbReference type="PANTHER" id="PTHR30173:SF43">
    <property type="entry name" value="ECF RNA POLYMERASE SIGMA FACTOR SIGI-RELATED"/>
    <property type="match status" value="1"/>
</dbReference>
<dbReference type="Gene3D" id="1.10.1740.10">
    <property type="match status" value="1"/>
</dbReference>
<dbReference type="STRING" id="1912961.BU204_19035"/>
<evidence type="ECO:0000259" key="7">
    <source>
        <dbReference type="Pfam" id="PF04542"/>
    </source>
</evidence>
<dbReference type="GO" id="GO:0016987">
    <property type="term" value="F:sigma factor activity"/>
    <property type="evidence" value="ECO:0007669"/>
    <property type="project" value="UniProtKB-KW"/>
</dbReference>
<feature type="domain" description="RNA polymerase sigma factor 70 region 4 type 2" evidence="8">
    <location>
        <begin position="106"/>
        <end position="155"/>
    </location>
</feature>
<dbReference type="GO" id="GO:0006352">
    <property type="term" value="P:DNA-templated transcription initiation"/>
    <property type="evidence" value="ECO:0007669"/>
    <property type="project" value="InterPro"/>
</dbReference>
<keyword evidence="5" id="KW-0804">Transcription</keyword>
<dbReference type="Gene3D" id="1.10.10.10">
    <property type="entry name" value="Winged helix-like DNA-binding domain superfamily/Winged helix DNA-binding domain"/>
    <property type="match status" value="1"/>
</dbReference>
<dbReference type="SUPFAM" id="SSF54427">
    <property type="entry name" value="NTF2-like"/>
    <property type="match status" value="1"/>
</dbReference>
<evidence type="ECO:0000259" key="8">
    <source>
        <dbReference type="Pfam" id="PF08281"/>
    </source>
</evidence>
<evidence type="ECO:0000313" key="10">
    <source>
        <dbReference type="Proteomes" id="UP000185596"/>
    </source>
</evidence>
<dbReference type="OrthoDB" id="3211555at2"/>
<dbReference type="PANTHER" id="PTHR30173">
    <property type="entry name" value="SIGMA 19 FACTOR"/>
    <property type="match status" value="1"/>
</dbReference>
<dbReference type="Pfam" id="PF08281">
    <property type="entry name" value="Sigma70_r4_2"/>
    <property type="match status" value="1"/>
</dbReference>
<proteinExistence type="inferred from homology"/>
<sequence length="282" mass="29721">MEGLAERFEADRQHLRAVAYRMLGSVPEADDAVQEAWLRVSRTDMSGVANLSAWLTTVVGRVALDMLRTRRARREEPHGVHPPPNAPGGTDPEAEVLLADAVGPALLVVLDTLAPAERVAFVLHDTFGVPFDDIAAVVGRSTAAVRQLASRARRRVRGAPEPAADHARQRSIVAAFLAASRGGDLVGLVALLDPSVVLRADAVTVAAGAEPEVRGAAAVARTFAGRARGGRAALLGGVPGVVWGPGGTPKVVFVFTFVEDRITGIELVAAPDRMAEMEVEFI</sequence>
<comment type="caution">
    <text evidence="9">The sequence shown here is derived from an EMBL/GenBank/DDBJ whole genome shotgun (WGS) entry which is preliminary data.</text>
</comment>
<dbReference type="NCBIfam" id="TIGR02937">
    <property type="entry name" value="sigma70-ECF"/>
    <property type="match status" value="1"/>
</dbReference>
<evidence type="ECO:0000256" key="5">
    <source>
        <dbReference type="ARBA" id="ARBA00023163"/>
    </source>
</evidence>
<keyword evidence="4" id="KW-0731">Sigma factor</keyword>
<dbReference type="InterPro" id="IPR007627">
    <property type="entry name" value="RNA_pol_sigma70_r2"/>
</dbReference>
<dbReference type="SUPFAM" id="SSF88946">
    <property type="entry name" value="Sigma2 domain of RNA polymerase sigma factors"/>
    <property type="match status" value="1"/>
</dbReference>
<dbReference type="EMBL" id="MSIE01000034">
    <property type="protein sequence ID" value="OLF15995.1"/>
    <property type="molecule type" value="Genomic_DNA"/>
</dbReference>
<comment type="similarity">
    <text evidence="1">Belongs to the sigma-70 factor family. ECF subfamily.</text>
</comment>
<feature type="domain" description="RNA polymerase sigma-70 region 2" evidence="7">
    <location>
        <begin position="9"/>
        <end position="71"/>
    </location>
</feature>
<evidence type="ECO:0000256" key="2">
    <source>
        <dbReference type="ARBA" id="ARBA00011344"/>
    </source>
</evidence>
<name>A0A1Q8CNQ5_9PSEU</name>
<evidence type="ECO:0000256" key="6">
    <source>
        <dbReference type="SAM" id="MobiDB-lite"/>
    </source>
</evidence>
<dbReference type="InterPro" id="IPR036388">
    <property type="entry name" value="WH-like_DNA-bd_sf"/>
</dbReference>
<dbReference type="Proteomes" id="UP000185596">
    <property type="component" value="Unassembled WGS sequence"/>
</dbReference>
<dbReference type="InterPro" id="IPR032710">
    <property type="entry name" value="NTF2-like_dom_sf"/>
</dbReference>
<dbReference type="SUPFAM" id="SSF88659">
    <property type="entry name" value="Sigma3 and sigma4 domains of RNA polymerase sigma factors"/>
    <property type="match status" value="1"/>
</dbReference>
<dbReference type="InterPro" id="IPR052704">
    <property type="entry name" value="ECF_Sigma-70_Domain"/>
</dbReference>
<organism evidence="9 10">
    <name type="scientific">Actinophytocola xanthii</name>
    <dbReference type="NCBI Taxonomy" id="1912961"/>
    <lineage>
        <taxon>Bacteria</taxon>
        <taxon>Bacillati</taxon>
        <taxon>Actinomycetota</taxon>
        <taxon>Actinomycetes</taxon>
        <taxon>Pseudonocardiales</taxon>
        <taxon>Pseudonocardiaceae</taxon>
    </lineage>
</organism>
<evidence type="ECO:0000256" key="4">
    <source>
        <dbReference type="ARBA" id="ARBA00023082"/>
    </source>
</evidence>
<dbReference type="InterPro" id="IPR013325">
    <property type="entry name" value="RNA_pol_sigma_r2"/>
</dbReference>
<comment type="subunit">
    <text evidence="2">Interacts transiently with the RNA polymerase catalytic core formed by RpoA, RpoB, RpoC and RpoZ (2 alpha, 1 beta, 1 beta' and 1 omega subunit) to form the RNA polymerase holoenzyme that can initiate transcription.</text>
</comment>
<gene>
    <name evidence="9" type="ORF">BU204_19035</name>
</gene>
<accession>A0A1Q8CNQ5</accession>
<reference evidence="9 10" key="1">
    <citation type="submission" date="2016-12" db="EMBL/GenBank/DDBJ databases">
        <title>The draft genome sequence of Actinophytocola sp. 11-183.</title>
        <authorList>
            <person name="Wang W."/>
            <person name="Yuan L."/>
        </authorList>
    </citation>
    <scope>NUCLEOTIDE SEQUENCE [LARGE SCALE GENOMIC DNA]</scope>
    <source>
        <strain evidence="9 10">11-183</strain>
    </source>
</reference>